<feature type="signal peptide" evidence="1">
    <location>
        <begin position="1"/>
        <end position="18"/>
    </location>
</feature>
<dbReference type="Proteomes" id="UP000292120">
    <property type="component" value="Unassembled WGS sequence"/>
</dbReference>
<keyword evidence="1" id="KW-0732">Signal</keyword>
<dbReference type="AlphaFoldDB" id="A0A4Q9GZH2"/>
<proteinExistence type="predicted"/>
<dbReference type="RefSeq" id="WP_130969374.1">
    <property type="nucleotide sequence ID" value="NZ_SIXI01000029.1"/>
</dbReference>
<evidence type="ECO:0000313" key="3">
    <source>
        <dbReference type="Proteomes" id="UP000292120"/>
    </source>
</evidence>
<keyword evidence="3" id="KW-1185">Reference proteome</keyword>
<evidence type="ECO:0000313" key="2">
    <source>
        <dbReference type="EMBL" id="TBO27294.1"/>
    </source>
</evidence>
<comment type="caution">
    <text evidence="2">The sequence shown here is derived from an EMBL/GenBank/DDBJ whole genome shotgun (WGS) entry which is preliminary data.</text>
</comment>
<protein>
    <recommendedName>
        <fullName evidence="4">PEP-CTERM sorting domain-containing protein</fullName>
    </recommendedName>
</protein>
<reference evidence="2 3" key="1">
    <citation type="submission" date="2019-02" db="EMBL/GenBank/DDBJ databases">
        <title>Aquabacterium sp. strain KMB7.</title>
        <authorList>
            <person name="Chen W.-M."/>
        </authorList>
    </citation>
    <scope>NUCLEOTIDE SEQUENCE [LARGE SCALE GENOMIC DNA]</scope>
    <source>
        <strain evidence="2 3">KMB7</strain>
    </source>
</reference>
<sequence length="253" mass="27046">MKSVILVTMLGCASAANAATFDYAFQDNVLDPEFSINHKDTISTERLSSPFATLTVSDEDGGVRFTYSSLGILDGKVSGISFNYLPAFQQGLEQVWPNAQPSRDGAYFFTDSDTAIPYLFVSGYGVEYSSEDITLIGSSPFVISTVKEGAKPASFVFDLDRTTSRSDAFTLHLRGLSSDVTAASLVPQYVRAVSTSFGKMPDGGGVFGQLPIVGQAVILASPVPEPSTTTQLLLGLLSIVLVTINRKNLRSRA</sequence>
<name>A0A4Q9GZH2_9BURK</name>
<evidence type="ECO:0008006" key="4">
    <source>
        <dbReference type="Google" id="ProtNLM"/>
    </source>
</evidence>
<organism evidence="2 3">
    <name type="scientific">Aquabacterium lacunae</name>
    <dbReference type="NCBI Taxonomy" id="2528630"/>
    <lineage>
        <taxon>Bacteria</taxon>
        <taxon>Pseudomonadati</taxon>
        <taxon>Pseudomonadota</taxon>
        <taxon>Betaproteobacteria</taxon>
        <taxon>Burkholderiales</taxon>
        <taxon>Aquabacterium</taxon>
    </lineage>
</organism>
<evidence type="ECO:0000256" key="1">
    <source>
        <dbReference type="SAM" id="SignalP"/>
    </source>
</evidence>
<gene>
    <name evidence="2" type="ORF">EYS42_16870</name>
</gene>
<accession>A0A4Q9GZH2</accession>
<feature type="chain" id="PRO_5020246069" description="PEP-CTERM sorting domain-containing protein" evidence="1">
    <location>
        <begin position="19"/>
        <end position="253"/>
    </location>
</feature>
<dbReference type="EMBL" id="SIXI01000029">
    <property type="protein sequence ID" value="TBO27294.1"/>
    <property type="molecule type" value="Genomic_DNA"/>
</dbReference>